<feature type="transmembrane region" description="Helical" evidence="1">
    <location>
        <begin position="50"/>
        <end position="68"/>
    </location>
</feature>
<keyword evidence="1" id="KW-0472">Membrane</keyword>
<evidence type="ECO:0000256" key="1">
    <source>
        <dbReference type="SAM" id="Phobius"/>
    </source>
</evidence>
<keyword evidence="4" id="KW-1185">Reference proteome</keyword>
<dbReference type="InterPro" id="IPR005804">
    <property type="entry name" value="FA_desaturase_dom"/>
</dbReference>
<dbReference type="EMBL" id="FQZQ01000001">
    <property type="protein sequence ID" value="SHI42189.1"/>
    <property type="molecule type" value="Genomic_DNA"/>
</dbReference>
<feature type="transmembrane region" description="Helical" evidence="1">
    <location>
        <begin position="27"/>
        <end position="44"/>
    </location>
</feature>
<gene>
    <name evidence="3" type="ORF">SAMN05444000_10194</name>
</gene>
<dbReference type="PANTHER" id="PTHR12879">
    <property type="entry name" value="SPHINGOLIPID DELTA 4 DESATURASE/C-4 HYDROXYLASE PROTEIN DES2"/>
    <property type="match status" value="1"/>
</dbReference>
<feature type="transmembrane region" description="Helical" evidence="1">
    <location>
        <begin position="179"/>
        <end position="202"/>
    </location>
</feature>
<dbReference type="PANTHER" id="PTHR12879:SF8">
    <property type="entry name" value="SPHINGOLIPID DELTA(4)-DESATURASE DES1"/>
    <property type="match status" value="1"/>
</dbReference>
<dbReference type="GO" id="GO:0042284">
    <property type="term" value="F:sphingolipid delta-4 desaturase activity"/>
    <property type="evidence" value="ECO:0007669"/>
    <property type="project" value="TreeGrafter"/>
</dbReference>
<dbReference type="RefSeq" id="WP_073248288.1">
    <property type="nucleotide sequence ID" value="NZ_FQZQ01000001.1"/>
</dbReference>
<sequence length="295" mass="34348">MDHKTFLKTLSAEQTERLTKRSDRRGLRHLLGHVAVILVIGMWIAAGWPLWWVMLVVQGVTIVFLFTLEHEATHKTPFANETLNEWVGRSCGLLIVLPFEWFRYFHLAHHRFTNIADKDPELAGDQSHYDAWGPFLWHVSGVPYWGSMLRQVLVNAAGRADAGYLPERAKPRIEREARWVLAIYVLALISLIWTPVLLWVWIVPLLLGQPFLRLYLMAEHGRCPQVANMLDNSRTTYTNAVVRFLAWNMPYHTEHHVFPSVPFYQLPELNRLIQQDLLHEQDGYAAFTRETIEHL</sequence>
<keyword evidence="1" id="KW-1133">Transmembrane helix</keyword>
<accession>A0A1M6B0B6</accession>
<evidence type="ECO:0000313" key="4">
    <source>
        <dbReference type="Proteomes" id="UP000183982"/>
    </source>
</evidence>
<feature type="domain" description="Fatty acid desaturase" evidence="2">
    <location>
        <begin position="47"/>
        <end position="281"/>
    </location>
</feature>
<proteinExistence type="predicted"/>
<protein>
    <submittedName>
        <fullName evidence="3">Fatty acid desaturase</fullName>
    </submittedName>
</protein>
<organism evidence="3 4">
    <name type="scientific">Shimia gijangensis</name>
    <dbReference type="NCBI Taxonomy" id="1470563"/>
    <lineage>
        <taxon>Bacteria</taxon>
        <taxon>Pseudomonadati</taxon>
        <taxon>Pseudomonadota</taxon>
        <taxon>Alphaproteobacteria</taxon>
        <taxon>Rhodobacterales</taxon>
        <taxon>Roseobacteraceae</taxon>
    </lineage>
</organism>
<name>A0A1M6B0B6_9RHOB</name>
<dbReference type="Proteomes" id="UP000183982">
    <property type="component" value="Unassembled WGS sequence"/>
</dbReference>
<dbReference type="GO" id="GO:0016020">
    <property type="term" value="C:membrane"/>
    <property type="evidence" value="ECO:0007669"/>
    <property type="project" value="GOC"/>
</dbReference>
<dbReference type="Pfam" id="PF00487">
    <property type="entry name" value="FA_desaturase"/>
    <property type="match status" value="1"/>
</dbReference>
<evidence type="ECO:0000259" key="2">
    <source>
        <dbReference type="Pfam" id="PF00487"/>
    </source>
</evidence>
<keyword evidence="1" id="KW-0812">Transmembrane</keyword>
<dbReference type="AlphaFoldDB" id="A0A1M6B0B6"/>
<reference evidence="4" key="1">
    <citation type="submission" date="2016-11" db="EMBL/GenBank/DDBJ databases">
        <authorList>
            <person name="Varghese N."/>
            <person name="Submissions S."/>
        </authorList>
    </citation>
    <scope>NUCLEOTIDE SEQUENCE [LARGE SCALE GENOMIC DNA]</scope>
    <source>
        <strain evidence="4">DSM 100564</strain>
    </source>
</reference>
<dbReference type="STRING" id="1470563.SAMN05444000_10194"/>
<evidence type="ECO:0000313" key="3">
    <source>
        <dbReference type="EMBL" id="SHI42189.1"/>
    </source>
</evidence>
<dbReference type="GO" id="GO:0046513">
    <property type="term" value="P:ceramide biosynthetic process"/>
    <property type="evidence" value="ECO:0007669"/>
    <property type="project" value="TreeGrafter"/>
</dbReference>
<dbReference type="OrthoDB" id="9792534at2"/>